<dbReference type="GO" id="GO:0004298">
    <property type="term" value="F:threonine-type endopeptidase activity"/>
    <property type="evidence" value="ECO:0007669"/>
    <property type="project" value="UniProtKB-KW"/>
</dbReference>
<dbReference type="GO" id="GO:0051603">
    <property type="term" value="P:proteolysis involved in protein catabolic process"/>
    <property type="evidence" value="ECO:0007669"/>
    <property type="project" value="InterPro"/>
</dbReference>
<comment type="caution">
    <text evidence="12">The sequence shown here is derived from an EMBL/GenBank/DDBJ whole genome shotgun (WGS) entry which is preliminary data.</text>
</comment>
<dbReference type="AlphaFoldDB" id="A0AAD8XZ45"/>
<gene>
    <name evidence="12" type="ORF">QTG54_012603</name>
</gene>
<dbReference type="GO" id="GO:0005737">
    <property type="term" value="C:cytoplasm"/>
    <property type="evidence" value="ECO:0007669"/>
    <property type="project" value="UniProtKB-SubCell"/>
</dbReference>
<sequence length="239" mass="25367">MYAQQQYQPPMMSSADSDAYTGKSAETRHLKPGELSTGTTIMAVQFDKGVVLAADSRVSTGAYVANRASDKIAQLHDHIWCCRSGSAADTQALTDYVRHFLAQLAVETGRLPEVKVAAHLMRKLCYENKDNLMAGVIIGGWDPVSGGSVFNIPLGGACIPMPFALGGSGSTFIYGLVDSDFKENMTKDEALALCAKAVSHAMARDGSSGGVIRTCVATAEGNEREMIPGNKLPYGPAGW</sequence>
<feature type="compositionally biased region" description="Low complexity" evidence="11">
    <location>
        <begin position="1"/>
        <end position="15"/>
    </location>
</feature>
<keyword evidence="7" id="KW-0865">Zymogen</keyword>
<evidence type="ECO:0000256" key="4">
    <source>
        <dbReference type="ARBA" id="ARBA00022698"/>
    </source>
</evidence>
<evidence type="ECO:0000256" key="8">
    <source>
        <dbReference type="ARBA" id="ARBA00023242"/>
    </source>
</evidence>
<feature type="region of interest" description="Disordered" evidence="11">
    <location>
        <begin position="1"/>
        <end position="32"/>
    </location>
</feature>
<dbReference type="GO" id="GO:0019774">
    <property type="term" value="C:proteasome core complex, beta-subunit complex"/>
    <property type="evidence" value="ECO:0007669"/>
    <property type="project" value="UniProtKB-ARBA"/>
</dbReference>
<dbReference type="PANTHER" id="PTHR32194">
    <property type="entry name" value="METALLOPROTEASE TLDD"/>
    <property type="match status" value="1"/>
</dbReference>
<evidence type="ECO:0000256" key="6">
    <source>
        <dbReference type="ARBA" id="ARBA00022942"/>
    </source>
</evidence>
<keyword evidence="3" id="KW-0645">Protease</keyword>
<dbReference type="PRINTS" id="PR00141">
    <property type="entry name" value="PROTEASOME"/>
</dbReference>
<dbReference type="FunFam" id="3.60.20.10:FF:000010">
    <property type="entry name" value="Proteasome subunit beta type-1"/>
    <property type="match status" value="1"/>
</dbReference>
<dbReference type="Gene3D" id="3.60.20.10">
    <property type="entry name" value="Glutamine Phosphoribosylpyrophosphate, subunit 1, domain 1"/>
    <property type="match status" value="1"/>
</dbReference>
<keyword evidence="13" id="KW-1185">Reference proteome</keyword>
<evidence type="ECO:0000256" key="2">
    <source>
        <dbReference type="ARBA" id="ARBA00022490"/>
    </source>
</evidence>
<protein>
    <recommendedName>
        <fullName evidence="10">Proteasome subunit beta</fullName>
    </recommendedName>
</protein>
<evidence type="ECO:0000256" key="10">
    <source>
        <dbReference type="RuleBase" id="RU004203"/>
    </source>
</evidence>
<keyword evidence="8 10" id="KW-0539">Nucleus</keyword>
<comment type="subunit">
    <text evidence="10">Component of the proteasome complex.</text>
</comment>
<comment type="catalytic activity">
    <reaction evidence="1">
        <text>Cleavage of peptide bonds with very broad specificity.</text>
        <dbReference type="EC" id="3.4.25.1"/>
    </reaction>
</comment>
<comment type="function">
    <text evidence="10">Component of the proteasome, a multicatalytic proteinase complex which is characterized by its ability to cleave peptides with Arg, Phe, Tyr, Leu, and Glu adjacent to the leaving group at neutral or slightly basic pH. The proteasome has an ATP-dependent proteolytic activity.</text>
</comment>
<comment type="subcellular location">
    <subcellularLocation>
        <location evidence="10">Cytoplasm</location>
    </subcellularLocation>
    <subcellularLocation>
        <location evidence="10">Nucleus</location>
    </subcellularLocation>
</comment>
<evidence type="ECO:0000256" key="5">
    <source>
        <dbReference type="ARBA" id="ARBA00022801"/>
    </source>
</evidence>
<dbReference type="CDD" id="cd03762">
    <property type="entry name" value="proteasome_beta_type_6"/>
    <property type="match status" value="1"/>
</dbReference>
<evidence type="ECO:0000256" key="7">
    <source>
        <dbReference type="ARBA" id="ARBA00023145"/>
    </source>
</evidence>
<dbReference type="PROSITE" id="PS51476">
    <property type="entry name" value="PROTEASOME_BETA_2"/>
    <property type="match status" value="1"/>
</dbReference>
<dbReference type="InterPro" id="IPR029055">
    <property type="entry name" value="Ntn_hydrolases_N"/>
</dbReference>
<keyword evidence="2 10" id="KW-0963">Cytoplasm</keyword>
<proteinExistence type="inferred from homology"/>
<dbReference type="EMBL" id="JATAAI010000028">
    <property type="protein sequence ID" value="KAK1736581.1"/>
    <property type="molecule type" value="Genomic_DNA"/>
</dbReference>
<organism evidence="12 13">
    <name type="scientific">Skeletonema marinoi</name>
    <dbReference type="NCBI Taxonomy" id="267567"/>
    <lineage>
        <taxon>Eukaryota</taxon>
        <taxon>Sar</taxon>
        <taxon>Stramenopiles</taxon>
        <taxon>Ochrophyta</taxon>
        <taxon>Bacillariophyta</taxon>
        <taxon>Coscinodiscophyceae</taxon>
        <taxon>Thalassiosirophycidae</taxon>
        <taxon>Thalassiosirales</taxon>
        <taxon>Skeletonemataceae</taxon>
        <taxon>Skeletonema</taxon>
        <taxon>Skeletonema marinoi-dohrnii complex</taxon>
    </lineage>
</organism>
<reference evidence="12" key="1">
    <citation type="submission" date="2023-06" db="EMBL/GenBank/DDBJ databases">
        <title>Survivors Of The Sea: Transcriptome response of Skeletonema marinoi to long-term dormancy.</title>
        <authorList>
            <person name="Pinder M.I.M."/>
            <person name="Kourtchenko O."/>
            <person name="Robertson E.K."/>
            <person name="Larsson T."/>
            <person name="Maumus F."/>
            <person name="Osuna-Cruz C.M."/>
            <person name="Vancaester E."/>
            <person name="Stenow R."/>
            <person name="Vandepoele K."/>
            <person name="Ploug H."/>
            <person name="Bruchert V."/>
            <person name="Godhe A."/>
            <person name="Topel M."/>
        </authorList>
    </citation>
    <scope>NUCLEOTIDE SEQUENCE</scope>
    <source>
        <strain evidence="12">R05AC</strain>
    </source>
</reference>
<dbReference type="InterPro" id="IPR001353">
    <property type="entry name" value="Proteasome_sua/b"/>
</dbReference>
<dbReference type="InterPro" id="IPR000243">
    <property type="entry name" value="Pept_T1A_subB"/>
</dbReference>
<dbReference type="PANTHER" id="PTHR32194:SF0">
    <property type="entry name" value="ATP-DEPENDENT PROTEASE SUBUNIT HSLV"/>
    <property type="match status" value="1"/>
</dbReference>
<dbReference type="PROSITE" id="PS00854">
    <property type="entry name" value="PROTEASOME_BETA_1"/>
    <property type="match status" value="1"/>
</dbReference>
<evidence type="ECO:0000256" key="1">
    <source>
        <dbReference type="ARBA" id="ARBA00001198"/>
    </source>
</evidence>
<dbReference type="Proteomes" id="UP001224775">
    <property type="component" value="Unassembled WGS sequence"/>
</dbReference>
<keyword evidence="5 12" id="KW-0378">Hydrolase</keyword>
<keyword evidence="6 10" id="KW-0647">Proteasome</keyword>
<dbReference type="Pfam" id="PF00227">
    <property type="entry name" value="Proteasome"/>
    <property type="match status" value="1"/>
</dbReference>
<name>A0AAD8XZ45_9STRA</name>
<comment type="similarity">
    <text evidence="10">Belongs to the peptidase T1B family.</text>
</comment>
<evidence type="ECO:0000256" key="9">
    <source>
        <dbReference type="PIRSR" id="PIRSR600243-1"/>
    </source>
</evidence>
<evidence type="ECO:0000256" key="3">
    <source>
        <dbReference type="ARBA" id="ARBA00022670"/>
    </source>
</evidence>
<dbReference type="InterPro" id="IPR016050">
    <property type="entry name" value="Proteasome_bsu_CS"/>
</dbReference>
<evidence type="ECO:0000256" key="11">
    <source>
        <dbReference type="SAM" id="MobiDB-lite"/>
    </source>
</evidence>
<dbReference type="InterPro" id="IPR023333">
    <property type="entry name" value="Proteasome_suB-type"/>
</dbReference>
<feature type="active site" description="Nucleophile" evidence="9">
    <location>
        <position position="39"/>
    </location>
</feature>
<dbReference type="GO" id="GO:0005634">
    <property type="term" value="C:nucleus"/>
    <property type="evidence" value="ECO:0007669"/>
    <property type="project" value="UniProtKB-SubCell"/>
</dbReference>
<dbReference type="SUPFAM" id="SSF56235">
    <property type="entry name" value="N-terminal nucleophile aminohydrolases (Ntn hydrolases)"/>
    <property type="match status" value="1"/>
</dbReference>
<evidence type="ECO:0000313" key="13">
    <source>
        <dbReference type="Proteomes" id="UP001224775"/>
    </source>
</evidence>
<keyword evidence="4" id="KW-0888">Threonine protease</keyword>
<evidence type="ECO:0000313" key="12">
    <source>
        <dbReference type="EMBL" id="KAK1736581.1"/>
    </source>
</evidence>
<accession>A0AAD8XZ45</accession>